<dbReference type="Gene3D" id="3.10.129.10">
    <property type="entry name" value="Hotdog Thioesterase"/>
    <property type="match status" value="1"/>
</dbReference>
<protein>
    <submittedName>
        <fullName evidence="2">4-hydroxybenzoyl-CoA thioesterase</fullName>
    </submittedName>
</protein>
<name>A0A1K2HT41_9HYPH</name>
<dbReference type="PANTHER" id="PTHR31793">
    <property type="entry name" value="4-HYDROXYBENZOYL-COA THIOESTERASE FAMILY MEMBER"/>
    <property type="match status" value="1"/>
</dbReference>
<dbReference type="RefSeq" id="WP_072338714.1">
    <property type="nucleotide sequence ID" value="NZ_FPKU01000001.1"/>
</dbReference>
<dbReference type="PANTHER" id="PTHR31793:SF37">
    <property type="entry name" value="ACYL-COA THIOESTER HYDROLASE YBGC"/>
    <property type="match status" value="1"/>
</dbReference>
<keyword evidence="3" id="KW-1185">Reference proteome</keyword>
<reference evidence="2 3" key="1">
    <citation type="submission" date="2016-11" db="EMBL/GenBank/DDBJ databases">
        <authorList>
            <person name="Jaros S."/>
            <person name="Januszkiewicz K."/>
            <person name="Wedrychowicz H."/>
        </authorList>
    </citation>
    <scope>NUCLEOTIDE SEQUENCE [LARGE SCALE GENOMIC DNA]</scope>
    <source>
        <strain evidence="2 3">ATCC 23634</strain>
    </source>
</reference>
<dbReference type="SUPFAM" id="SSF54637">
    <property type="entry name" value="Thioesterase/thiol ester dehydrase-isomerase"/>
    <property type="match status" value="1"/>
</dbReference>
<accession>A0A1K2HT41</accession>
<dbReference type="InterPro" id="IPR050563">
    <property type="entry name" value="4-hydroxybenzoyl-CoA_TE"/>
</dbReference>
<dbReference type="GO" id="GO:0047617">
    <property type="term" value="F:fatty acyl-CoA hydrolase activity"/>
    <property type="evidence" value="ECO:0007669"/>
    <property type="project" value="TreeGrafter"/>
</dbReference>
<evidence type="ECO:0000256" key="1">
    <source>
        <dbReference type="ARBA" id="ARBA00022801"/>
    </source>
</evidence>
<dbReference type="Pfam" id="PF13279">
    <property type="entry name" value="4HBT_2"/>
    <property type="match status" value="1"/>
</dbReference>
<sequence>MFINRFEVEIQFGDCDPAGIVFYPNYFRFFDAATAKLFEAALGEKKIAWTKRFGVLGIPMVDTGAKFMKPSRFGDVVTIETEITGLKRSSFTLVHRLYNGGALCIEGHEVRVLVGPDPDAPGGIKSLPMPPEMVAALTGEITA</sequence>
<evidence type="ECO:0000313" key="3">
    <source>
        <dbReference type="Proteomes" id="UP000183447"/>
    </source>
</evidence>
<dbReference type="CDD" id="cd00586">
    <property type="entry name" value="4HBT"/>
    <property type="match status" value="1"/>
</dbReference>
<keyword evidence="1" id="KW-0378">Hydrolase</keyword>
<dbReference type="AlphaFoldDB" id="A0A1K2HT41"/>
<dbReference type="InterPro" id="IPR029069">
    <property type="entry name" value="HotDog_dom_sf"/>
</dbReference>
<dbReference type="Proteomes" id="UP000183447">
    <property type="component" value="Unassembled WGS sequence"/>
</dbReference>
<dbReference type="EMBL" id="FPKU01000001">
    <property type="protein sequence ID" value="SFZ81222.1"/>
    <property type="molecule type" value="Genomic_DNA"/>
</dbReference>
<proteinExistence type="predicted"/>
<dbReference type="STRING" id="665118.SAMN02983003_0380"/>
<evidence type="ECO:0000313" key="2">
    <source>
        <dbReference type="EMBL" id="SFZ81222.1"/>
    </source>
</evidence>
<gene>
    <name evidence="2" type="ORF">SAMN02983003_0380</name>
</gene>
<organism evidence="2 3">
    <name type="scientific">Devosia enhydra</name>
    <dbReference type="NCBI Taxonomy" id="665118"/>
    <lineage>
        <taxon>Bacteria</taxon>
        <taxon>Pseudomonadati</taxon>
        <taxon>Pseudomonadota</taxon>
        <taxon>Alphaproteobacteria</taxon>
        <taxon>Hyphomicrobiales</taxon>
        <taxon>Devosiaceae</taxon>
        <taxon>Devosia</taxon>
    </lineage>
</organism>
<dbReference type="OrthoDB" id="7204167at2"/>